<keyword evidence="7 12" id="KW-1133">Transmembrane helix</keyword>
<dbReference type="InterPro" id="IPR018047">
    <property type="entry name" value="Ammonium_transpt_CS"/>
</dbReference>
<feature type="transmembrane region" description="Helical" evidence="12">
    <location>
        <begin position="305"/>
        <end position="321"/>
    </location>
</feature>
<dbReference type="KEGG" id="mhev:MHEL_42990"/>
<dbReference type="PANTHER" id="PTHR43029:SF10">
    <property type="entry name" value="AMMONIUM TRANSPORTER MEP2"/>
    <property type="match status" value="1"/>
</dbReference>
<comment type="similarity">
    <text evidence="2 12">Belongs to the ammonia transporter channel (TC 1.A.11.2) family.</text>
</comment>
<dbReference type="EMBL" id="AP022596">
    <property type="protein sequence ID" value="BBY66056.1"/>
    <property type="molecule type" value="Genomic_DNA"/>
</dbReference>
<name>A0A7I7TD27_9MYCO</name>
<comment type="subunit">
    <text evidence="3">Homotrimer.</text>
</comment>
<protein>
    <recommendedName>
        <fullName evidence="10 12">Ammonium transporter</fullName>
    </recommendedName>
</protein>
<feature type="transmembrane region" description="Helical" evidence="12">
    <location>
        <begin position="164"/>
        <end position="187"/>
    </location>
</feature>
<feature type="transmembrane region" description="Helical" evidence="12">
    <location>
        <begin position="359"/>
        <end position="378"/>
    </location>
</feature>
<sequence>MAWVKEKLRVDGFPVMGVPDTGDTAWMLASAALVLLMTPGLAFFYGGMVRAKGVLNMIMMSVSAMGVVTVLWVLYGYSMAFGNDKWSVIGDPSEYFGLKGLIGGNAAAAVAADPATGTVAKAAVEIPLAGTIPQLVFVAFQLMFAIITVALVSGAIADRLKFGSWLVFAALWATFVYFPVAHWVFAFDGFTGEHGGWIANKLKAIDFAGGTAVHINSGVAGLALCLVLGKRKGWPGTPMRPHNLPFVMLGAGLLWFGWYGFNAGSALNSGGVAASTFVTTTVATAAAMLAWLLTEKIRDGHATSLGAASGIVAGLVVITPSCSSVNVLGALAIGAIGGALCALAVGLKFKLGFDDSLDVVGVHMIGGLTGTLLIGFFATPEAPAAVKGLFYGGGFDQLWRQAVGAFAVLGYSFIVTTILALILKYTIGLRLPEEDEYNGIDEAEHAETAYDFAVVGSTGSVLGRHGAEE</sequence>
<feature type="transmembrane region" description="Helical" evidence="12">
    <location>
        <begin position="207"/>
        <end position="229"/>
    </location>
</feature>
<evidence type="ECO:0000256" key="5">
    <source>
        <dbReference type="ARBA" id="ARBA00022475"/>
    </source>
</evidence>
<evidence type="ECO:0000256" key="3">
    <source>
        <dbReference type="ARBA" id="ARBA00011233"/>
    </source>
</evidence>
<keyword evidence="9 12" id="KW-0924">Ammonia transport</keyword>
<dbReference type="InterPro" id="IPR001905">
    <property type="entry name" value="Ammonium_transpt"/>
</dbReference>
<feature type="transmembrane region" description="Helical" evidence="12">
    <location>
        <begin position="135"/>
        <end position="157"/>
    </location>
</feature>
<dbReference type="SUPFAM" id="SSF111352">
    <property type="entry name" value="Ammonium transporter"/>
    <property type="match status" value="1"/>
</dbReference>
<feature type="transmembrane region" description="Helical" evidence="12">
    <location>
        <begin position="273"/>
        <end position="293"/>
    </location>
</feature>
<evidence type="ECO:0000256" key="2">
    <source>
        <dbReference type="ARBA" id="ARBA00005887"/>
    </source>
</evidence>
<proteinExistence type="inferred from homology"/>
<dbReference type="GO" id="GO:0005886">
    <property type="term" value="C:plasma membrane"/>
    <property type="evidence" value="ECO:0007669"/>
    <property type="project" value="UniProtKB-SubCell"/>
</dbReference>
<dbReference type="NCBIfam" id="TIGR00836">
    <property type="entry name" value="amt"/>
    <property type="match status" value="1"/>
</dbReference>
<accession>A0A7I7TD27</accession>
<keyword evidence="15" id="KW-1185">Reference proteome</keyword>
<evidence type="ECO:0000256" key="10">
    <source>
        <dbReference type="ARBA" id="ARBA00050025"/>
    </source>
</evidence>
<evidence type="ECO:0000256" key="12">
    <source>
        <dbReference type="RuleBase" id="RU362002"/>
    </source>
</evidence>
<evidence type="ECO:0000256" key="6">
    <source>
        <dbReference type="ARBA" id="ARBA00022692"/>
    </source>
</evidence>
<dbReference type="InterPro" id="IPR024041">
    <property type="entry name" value="NH4_transpt_AmtB-like_dom"/>
</dbReference>
<keyword evidence="5" id="KW-1003">Cell membrane</keyword>
<evidence type="ECO:0000256" key="8">
    <source>
        <dbReference type="ARBA" id="ARBA00023136"/>
    </source>
</evidence>
<keyword evidence="4 12" id="KW-0813">Transport</keyword>
<keyword evidence="8 12" id="KW-0472">Membrane</keyword>
<dbReference type="GO" id="GO:0008519">
    <property type="term" value="F:ammonium channel activity"/>
    <property type="evidence" value="ECO:0007669"/>
    <property type="project" value="InterPro"/>
</dbReference>
<dbReference type="FunFam" id="1.10.3430.10:FF:000007">
    <property type="entry name" value="Ammonium transporter"/>
    <property type="match status" value="1"/>
</dbReference>
<feature type="domain" description="Ammonium transporter AmtB-like" evidence="13">
    <location>
        <begin position="25"/>
        <end position="450"/>
    </location>
</feature>
<comment type="subcellular location">
    <subcellularLocation>
        <location evidence="1 12">Cell membrane</location>
        <topology evidence="1 12">Multi-pass membrane protein</topology>
    </subcellularLocation>
</comment>
<evidence type="ECO:0000313" key="14">
    <source>
        <dbReference type="EMBL" id="BBY66056.1"/>
    </source>
</evidence>
<keyword evidence="6 12" id="KW-0812">Transmembrane</keyword>
<feature type="transmembrane region" description="Helical" evidence="12">
    <location>
        <begin position="25"/>
        <end position="45"/>
    </location>
</feature>
<feature type="transmembrane region" description="Helical" evidence="12">
    <location>
        <begin position="57"/>
        <end position="77"/>
    </location>
</feature>
<dbReference type="InterPro" id="IPR029020">
    <property type="entry name" value="Ammonium/urea_transptr"/>
</dbReference>
<dbReference type="AlphaFoldDB" id="A0A7I7TD27"/>
<reference evidence="14 15" key="1">
    <citation type="journal article" date="2019" name="Emerg. Microbes Infect.">
        <title>Comprehensive subspecies identification of 175 nontuberculous mycobacteria species based on 7547 genomic profiles.</title>
        <authorList>
            <person name="Matsumoto Y."/>
            <person name="Kinjo T."/>
            <person name="Motooka D."/>
            <person name="Nabeya D."/>
            <person name="Jung N."/>
            <person name="Uechi K."/>
            <person name="Horii T."/>
            <person name="Iida T."/>
            <person name="Fujita J."/>
            <person name="Nakamura S."/>
        </authorList>
    </citation>
    <scope>NUCLEOTIDE SEQUENCE [LARGE SCALE GENOMIC DNA]</scope>
    <source>
        <strain evidence="14 15">JCM 30396</strain>
    </source>
</reference>
<dbReference type="Gene3D" id="1.10.3430.10">
    <property type="entry name" value="Ammonium transporter AmtB like domains"/>
    <property type="match status" value="1"/>
</dbReference>
<dbReference type="PROSITE" id="PS01219">
    <property type="entry name" value="AMMONIUM_TRANSP"/>
    <property type="match status" value="1"/>
</dbReference>
<evidence type="ECO:0000259" key="13">
    <source>
        <dbReference type="Pfam" id="PF00909"/>
    </source>
</evidence>
<evidence type="ECO:0000256" key="9">
    <source>
        <dbReference type="ARBA" id="ARBA00023177"/>
    </source>
</evidence>
<evidence type="ECO:0000256" key="11">
    <source>
        <dbReference type="ARBA" id="ARBA00054862"/>
    </source>
</evidence>
<gene>
    <name evidence="14" type="ORF">MHEL_42990</name>
</gene>
<organism evidence="14 15">
    <name type="scientific">Mycolicibacterium helvum</name>
    <dbReference type="NCBI Taxonomy" id="1534349"/>
    <lineage>
        <taxon>Bacteria</taxon>
        <taxon>Bacillati</taxon>
        <taxon>Actinomycetota</taxon>
        <taxon>Actinomycetes</taxon>
        <taxon>Mycobacteriales</taxon>
        <taxon>Mycobacteriaceae</taxon>
        <taxon>Mycolicibacterium</taxon>
    </lineage>
</organism>
<dbReference type="PANTHER" id="PTHR43029">
    <property type="entry name" value="AMMONIUM TRANSPORTER MEP2"/>
    <property type="match status" value="1"/>
</dbReference>
<evidence type="ECO:0000256" key="4">
    <source>
        <dbReference type="ARBA" id="ARBA00022448"/>
    </source>
</evidence>
<dbReference type="Pfam" id="PF00909">
    <property type="entry name" value="Ammonium_transp"/>
    <property type="match status" value="1"/>
</dbReference>
<dbReference type="Proteomes" id="UP000467148">
    <property type="component" value="Chromosome"/>
</dbReference>
<comment type="function">
    <text evidence="11">Involved in the uptake of ammonium/ammonia (NH(4)(+)/NH(3)).</text>
</comment>
<evidence type="ECO:0000256" key="7">
    <source>
        <dbReference type="ARBA" id="ARBA00022989"/>
    </source>
</evidence>
<evidence type="ECO:0000256" key="1">
    <source>
        <dbReference type="ARBA" id="ARBA00004651"/>
    </source>
</evidence>
<feature type="transmembrane region" description="Helical" evidence="12">
    <location>
        <begin position="398"/>
        <end position="423"/>
    </location>
</feature>
<feature type="transmembrane region" description="Helical" evidence="12">
    <location>
        <begin position="241"/>
        <end position="261"/>
    </location>
</feature>
<evidence type="ECO:0000313" key="15">
    <source>
        <dbReference type="Proteomes" id="UP000467148"/>
    </source>
</evidence>
<feature type="transmembrane region" description="Helical" evidence="12">
    <location>
        <begin position="327"/>
        <end position="347"/>
    </location>
</feature>